<name>A0A8X8IFS9_9BACT</name>
<dbReference type="Pfam" id="PF06722">
    <property type="entry name" value="EryCIII-like_C"/>
    <property type="match status" value="1"/>
</dbReference>
<proteinExistence type="predicted"/>
<evidence type="ECO:0000313" key="4">
    <source>
        <dbReference type="Proteomes" id="UP000198711"/>
    </source>
</evidence>
<dbReference type="RefSeq" id="WP_092723851.1">
    <property type="nucleotide sequence ID" value="NZ_FNNO01000008.1"/>
</dbReference>
<dbReference type="Gene3D" id="3.40.50.2000">
    <property type="entry name" value="Glycogen Phosphorylase B"/>
    <property type="match status" value="2"/>
</dbReference>
<feature type="domain" description="Erythromycin biosynthesis protein CIII-like C-terminal" evidence="2">
    <location>
        <begin position="305"/>
        <end position="397"/>
    </location>
</feature>
<evidence type="ECO:0000259" key="2">
    <source>
        <dbReference type="Pfam" id="PF06722"/>
    </source>
</evidence>
<dbReference type="SUPFAM" id="SSF53756">
    <property type="entry name" value="UDP-Glycosyltransferase/glycogen phosphorylase"/>
    <property type="match status" value="1"/>
</dbReference>
<organism evidence="3 4">
    <name type="scientific">Hydrobacter penzbergensis</name>
    <dbReference type="NCBI Taxonomy" id="1235997"/>
    <lineage>
        <taxon>Bacteria</taxon>
        <taxon>Pseudomonadati</taxon>
        <taxon>Bacteroidota</taxon>
        <taxon>Chitinophagia</taxon>
        <taxon>Chitinophagales</taxon>
        <taxon>Chitinophagaceae</taxon>
        <taxon>Hydrobacter</taxon>
    </lineage>
</organism>
<feature type="domain" description="Glycosyltransferase family 28 N-terminal" evidence="1">
    <location>
        <begin position="4"/>
        <end position="129"/>
    </location>
</feature>
<evidence type="ECO:0000259" key="1">
    <source>
        <dbReference type="Pfam" id="PF03033"/>
    </source>
</evidence>
<dbReference type="CDD" id="cd03784">
    <property type="entry name" value="GT1_Gtf-like"/>
    <property type="match status" value="1"/>
</dbReference>
<protein>
    <submittedName>
        <fullName evidence="3">UDP:flavonoid glycosyltransferase YjiC, YdhE family</fullName>
    </submittedName>
</protein>
<accession>A0A8X8IFS9</accession>
<dbReference type="InterPro" id="IPR004276">
    <property type="entry name" value="GlycoTrans_28_N"/>
</dbReference>
<dbReference type="Pfam" id="PF03033">
    <property type="entry name" value="Glyco_transf_28"/>
    <property type="match status" value="1"/>
</dbReference>
<dbReference type="GO" id="GO:0016758">
    <property type="term" value="F:hexosyltransferase activity"/>
    <property type="evidence" value="ECO:0007669"/>
    <property type="project" value="InterPro"/>
</dbReference>
<dbReference type="GO" id="GO:0033072">
    <property type="term" value="P:vancomycin biosynthetic process"/>
    <property type="evidence" value="ECO:0007669"/>
    <property type="project" value="UniProtKB-ARBA"/>
</dbReference>
<dbReference type="AlphaFoldDB" id="A0A8X8IFS9"/>
<gene>
    <name evidence="3" type="ORF">SAMN05444410_10816</name>
</gene>
<dbReference type="InterPro" id="IPR010610">
    <property type="entry name" value="EryCIII-like_C"/>
</dbReference>
<dbReference type="PANTHER" id="PTHR48050:SF13">
    <property type="entry name" value="STEROL 3-BETA-GLUCOSYLTRANSFERASE UGT80A2"/>
    <property type="match status" value="1"/>
</dbReference>
<dbReference type="GO" id="GO:0008194">
    <property type="term" value="F:UDP-glycosyltransferase activity"/>
    <property type="evidence" value="ECO:0007669"/>
    <property type="project" value="InterPro"/>
</dbReference>
<comment type="caution">
    <text evidence="3">The sequence shown here is derived from an EMBL/GenBank/DDBJ whole genome shotgun (WGS) entry which is preliminary data.</text>
</comment>
<dbReference type="InterPro" id="IPR002213">
    <property type="entry name" value="UDP_glucos_trans"/>
</dbReference>
<dbReference type="Proteomes" id="UP000198711">
    <property type="component" value="Unassembled WGS sequence"/>
</dbReference>
<dbReference type="GO" id="GO:0005975">
    <property type="term" value="P:carbohydrate metabolic process"/>
    <property type="evidence" value="ECO:0007669"/>
    <property type="project" value="InterPro"/>
</dbReference>
<dbReference type="InterPro" id="IPR050426">
    <property type="entry name" value="Glycosyltransferase_28"/>
</dbReference>
<sequence>MARIVISTIGTKGDLHPYLAIAKELQSRNHRVIIATSPTYERYVKNMGIEFAGIRPNIDYEDKELARISMDLTKGTQHVIKDILFGNLRDTYDDLSKVARGADLLLTHTLCFASSLVAEKLEVPWVSAVLSPNNFWSSYDPSVIPNAPFLIYWKHFGPRVNRLIVRMAKFATREWIEAAYVLREELGLSRNGNPLFEGMHSPHAVLALFSSAFAKRQPDWPPQTIITGFPRYEEPITDEKEEAIRHILDNKRKPVVFTLGTAAVLNPDSFYHYSLEVARELKLRAILLTGYPPENTPVFQNDEDVFCFDYLPYSKVFPFSSAVVHHGGIGTTAHLLHSGVPSVVVPYSHDQPDNAYRLKKLGVSEICYRHKISVSKLKSSLKKVISTPSYHQNADSLYRKLYYENGVVAAADIIEIKAAELK</sequence>
<dbReference type="EMBL" id="FNNO01000008">
    <property type="protein sequence ID" value="SDX00600.1"/>
    <property type="molecule type" value="Genomic_DNA"/>
</dbReference>
<evidence type="ECO:0000313" key="3">
    <source>
        <dbReference type="EMBL" id="SDX00600.1"/>
    </source>
</evidence>
<dbReference type="PANTHER" id="PTHR48050">
    <property type="entry name" value="STEROL 3-BETA-GLUCOSYLTRANSFERASE"/>
    <property type="match status" value="1"/>
</dbReference>
<reference evidence="3 4" key="1">
    <citation type="submission" date="2016-10" db="EMBL/GenBank/DDBJ databases">
        <authorList>
            <person name="Varghese N."/>
            <person name="Submissions S."/>
        </authorList>
    </citation>
    <scope>NUCLEOTIDE SEQUENCE [LARGE SCALE GENOMIC DNA]</scope>
    <source>
        <strain evidence="3 4">DSM 25353</strain>
    </source>
</reference>
<keyword evidence="4" id="KW-1185">Reference proteome</keyword>